<dbReference type="Proteomes" id="UP000094291">
    <property type="component" value="Unassembled WGS sequence"/>
</dbReference>
<dbReference type="EMBL" id="MDTQ01000001">
    <property type="protein sequence ID" value="ODC02710.1"/>
    <property type="molecule type" value="Genomic_DNA"/>
</dbReference>
<sequence>MVRGVWIRGQGRSYSCLGVVDTVEQAAQKAEWVNVTNPTKFTAAQAAWRFEWFGAFGFAAKAAPTKPSSISEACIPFAAKAALQLRGSCGRWGPFFAFKQAPTVGSGVGVRHHPLFVTNALMSIASRGRRGYAPSI</sequence>
<gene>
    <name evidence="1" type="ORF">BFW38_03275</name>
</gene>
<dbReference type="AlphaFoldDB" id="A0A1E2V6S1"/>
<protein>
    <submittedName>
        <fullName evidence="1">Uncharacterized protein</fullName>
    </submittedName>
</protein>
<evidence type="ECO:0000313" key="2">
    <source>
        <dbReference type="Proteomes" id="UP000094291"/>
    </source>
</evidence>
<comment type="caution">
    <text evidence="1">The sequence shown here is derived from an EMBL/GenBank/DDBJ whole genome shotgun (WGS) entry which is preliminary data.</text>
</comment>
<proteinExistence type="predicted"/>
<reference evidence="1 2" key="1">
    <citation type="submission" date="2016-08" db="EMBL/GenBank/DDBJ databases">
        <authorList>
            <person name="Seilhamer J.J."/>
        </authorList>
    </citation>
    <scope>NUCLEOTIDE SEQUENCE [LARGE SCALE GENOMIC DNA]</scope>
    <source>
        <strain evidence="1 2">PH27A</strain>
    </source>
</reference>
<accession>A0A1E2V6S1</accession>
<keyword evidence="2" id="KW-1185">Reference proteome</keyword>
<evidence type="ECO:0000313" key="1">
    <source>
        <dbReference type="EMBL" id="ODC02710.1"/>
    </source>
</evidence>
<name>A0A1E2V6S1_9GAMM</name>
<organism evidence="1 2">
    <name type="scientific">Terasakiispira papahanaumokuakeensis</name>
    <dbReference type="NCBI Taxonomy" id="197479"/>
    <lineage>
        <taxon>Bacteria</taxon>
        <taxon>Pseudomonadati</taxon>
        <taxon>Pseudomonadota</taxon>
        <taxon>Gammaproteobacteria</taxon>
        <taxon>Oceanospirillales</taxon>
        <taxon>Terasakiispira</taxon>
    </lineage>
</organism>